<dbReference type="EMBL" id="CP129118">
    <property type="protein sequence ID" value="WOV86385.1"/>
    <property type="molecule type" value="Genomic_DNA"/>
</dbReference>
<comment type="pathway">
    <text evidence="6">Quinol/quinone metabolism; 1,4-dihydroxy-2-naphthoate biosynthesis; 1,4-dihydroxy-2-naphthoate from chorismate: step 2/7.</text>
</comment>
<name>A0ABZ0L1P8_9BACL</name>
<dbReference type="Gene3D" id="3.40.50.1220">
    <property type="entry name" value="TPP-binding domain"/>
    <property type="match status" value="1"/>
</dbReference>
<gene>
    <name evidence="6 10" type="primary">menD</name>
    <name evidence="10" type="ORF">QWT69_10585</name>
</gene>
<feature type="domain" description="Thiamine pyrophosphate enzyme TPP-binding" evidence="7">
    <location>
        <begin position="420"/>
        <end position="534"/>
    </location>
</feature>
<dbReference type="GO" id="GO:0070204">
    <property type="term" value="F:2-succinyl-5-enolpyruvyl-6-hydroxy-3-cyclohexene-1-carboxylic-acid synthase activity"/>
    <property type="evidence" value="ECO:0007669"/>
    <property type="project" value="UniProtKB-EC"/>
</dbReference>
<keyword evidence="5 6" id="KW-0464">Manganese</keyword>
<reference evidence="10 11" key="1">
    <citation type="submission" date="2023-06" db="EMBL/GenBank/DDBJ databases">
        <title>Sporosarcina sp. nov., isolated from Korean tranditional fermented seafood 'Jeotgal'.</title>
        <authorList>
            <person name="Yang A.I."/>
            <person name="Shin N.-R."/>
        </authorList>
    </citation>
    <scope>NUCLEOTIDE SEQUENCE [LARGE SCALE GENOMIC DNA]</scope>
    <source>
        <strain evidence="10 11">T2O-4</strain>
    </source>
</reference>
<evidence type="ECO:0000259" key="9">
    <source>
        <dbReference type="Pfam" id="PF16582"/>
    </source>
</evidence>
<comment type="cofactor">
    <cofactor evidence="6">
        <name>thiamine diphosphate</name>
        <dbReference type="ChEBI" id="CHEBI:58937"/>
    </cofactor>
    <text evidence="6">Binds 1 thiamine pyrophosphate per subunit.</text>
</comment>
<dbReference type="Pfam" id="PF16582">
    <property type="entry name" value="TPP_enzyme_M_2"/>
    <property type="match status" value="1"/>
</dbReference>
<keyword evidence="11" id="KW-1185">Reference proteome</keyword>
<evidence type="ECO:0000256" key="6">
    <source>
        <dbReference type="HAMAP-Rule" id="MF_01659"/>
    </source>
</evidence>
<dbReference type="PANTHER" id="PTHR42916:SF1">
    <property type="entry name" value="PROTEIN PHYLLO, CHLOROPLASTIC"/>
    <property type="match status" value="1"/>
</dbReference>
<comment type="function">
    <text evidence="6">Catalyzes the thiamine diphosphate-dependent decarboxylation of 2-oxoglutarate and the subsequent addition of the resulting succinic semialdehyde-thiamine pyrophosphate anion to isochorismate to yield 2-succinyl-5-enolpyruvyl-6-hydroxy-3-cyclohexene-1-carboxylate (SEPHCHC).</text>
</comment>
<dbReference type="HAMAP" id="MF_01659">
    <property type="entry name" value="MenD"/>
    <property type="match status" value="1"/>
</dbReference>
<dbReference type="InterPro" id="IPR004433">
    <property type="entry name" value="MenaQ_synth_MenD"/>
</dbReference>
<evidence type="ECO:0000259" key="7">
    <source>
        <dbReference type="Pfam" id="PF02775"/>
    </source>
</evidence>
<keyword evidence="3 6" id="KW-0460">Magnesium</keyword>
<keyword evidence="1 6" id="KW-0808">Transferase</keyword>
<comment type="similarity">
    <text evidence="6">Belongs to the TPP enzyme family. MenD subfamily.</text>
</comment>
<evidence type="ECO:0000256" key="1">
    <source>
        <dbReference type="ARBA" id="ARBA00022679"/>
    </source>
</evidence>
<evidence type="ECO:0000256" key="4">
    <source>
        <dbReference type="ARBA" id="ARBA00023052"/>
    </source>
</evidence>
<dbReference type="NCBIfam" id="TIGR00173">
    <property type="entry name" value="menD"/>
    <property type="match status" value="1"/>
</dbReference>
<keyword evidence="4 6" id="KW-0786">Thiamine pyrophosphate</keyword>
<accession>A0ABZ0L1P8</accession>
<dbReference type="InterPro" id="IPR011766">
    <property type="entry name" value="TPP_enzyme_TPP-bd"/>
</dbReference>
<dbReference type="InterPro" id="IPR032264">
    <property type="entry name" value="MenD_middle"/>
</dbReference>
<dbReference type="InterPro" id="IPR012001">
    <property type="entry name" value="Thiamin_PyroP_enz_TPP-bd_dom"/>
</dbReference>
<evidence type="ECO:0000256" key="5">
    <source>
        <dbReference type="ARBA" id="ARBA00023211"/>
    </source>
</evidence>
<evidence type="ECO:0000313" key="10">
    <source>
        <dbReference type="EMBL" id="WOV86385.1"/>
    </source>
</evidence>
<feature type="domain" description="Menaquinone biosynthesis protein MenD middle" evidence="9">
    <location>
        <begin position="214"/>
        <end position="389"/>
    </location>
</feature>
<dbReference type="Gene3D" id="3.40.50.970">
    <property type="match status" value="2"/>
</dbReference>
<sequence length="570" mass="63407">MVEQKILTGHVLRMTESLLKAGVEAAVISPGSRSTPLAYAFAASEGIQTYMQVDERSAAYFALGLAKASGKPVILLCTSGTAASNYHPAITEAFYARLPLIVMTADRPHELRGVGAPQAIDQLNMYGKHVKFSVDLPLAEDNRELDRYLERHIQRAVSVSLTQPMGPIHLNIPLREPLLIDFDQQTPASSFMETYSGQTQLTSEAEKRFSKILSVAENGLIIAGEMPVGFDKRTFWKFAKSLQWPVLVDPLSNLRSEVPEDCKELCIAHYDALLKSDAFKKQAVAHTVIRFGPQPVSKPLSLFLKNNPPTVYIAIDEAPEFRDSLGVVTHHLQVSPDSVLRIPIERLQTDHTRLWSRADRIAEVVTKEYTGMPGDEGIIVKTLLEYLPSGSDLVSGSSMPIRDLDTFFSQTDKELTLFSNRGANGIDGVVSTAFGIQTVRQRPTYLLIGDLSFLHDVNGLIVSRFHKTNLTIIILNNDGGGIFSYLPQSTVPNHFEELFGTPTGLTFEHIAAMYDAQYAAIHSVDEFEAEIRNEKTKNVRILEVFTNRPINVQSHRAYWAEVVERIEKND</sequence>
<comment type="catalytic activity">
    <reaction evidence="6">
        <text>isochorismate + 2-oxoglutarate + H(+) = 5-enolpyruvoyl-6-hydroxy-2-succinyl-cyclohex-3-ene-1-carboxylate + CO2</text>
        <dbReference type="Rhea" id="RHEA:25593"/>
        <dbReference type="ChEBI" id="CHEBI:15378"/>
        <dbReference type="ChEBI" id="CHEBI:16526"/>
        <dbReference type="ChEBI" id="CHEBI:16810"/>
        <dbReference type="ChEBI" id="CHEBI:29780"/>
        <dbReference type="ChEBI" id="CHEBI:58818"/>
        <dbReference type="EC" id="2.2.1.9"/>
    </reaction>
</comment>
<evidence type="ECO:0000259" key="8">
    <source>
        <dbReference type="Pfam" id="PF02776"/>
    </source>
</evidence>
<evidence type="ECO:0000256" key="2">
    <source>
        <dbReference type="ARBA" id="ARBA00022723"/>
    </source>
</evidence>
<proteinExistence type="inferred from homology"/>
<dbReference type="PANTHER" id="PTHR42916">
    <property type="entry name" value="2-SUCCINYL-5-ENOLPYRUVYL-6-HYDROXY-3-CYCLOHEXENE-1-CARBOXYLATE SYNTHASE"/>
    <property type="match status" value="1"/>
</dbReference>
<keyword evidence="6" id="KW-0474">Menaquinone biosynthesis</keyword>
<evidence type="ECO:0000256" key="3">
    <source>
        <dbReference type="ARBA" id="ARBA00022842"/>
    </source>
</evidence>
<dbReference type="SUPFAM" id="SSF52518">
    <property type="entry name" value="Thiamin diphosphate-binding fold (THDP-binding)"/>
    <property type="match status" value="2"/>
</dbReference>
<dbReference type="CDD" id="cd02009">
    <property type="entry name" value="TPP_SHCHC_synthase"/>
    <property type="match status" value="1"/>
</dbReference>
<dbReference type="Pfam" id="PF02775">
    <property type="entry name" value="TPP_enzyme_C"/>
    <property type="match status" value="1"/>
</dbReference>
<dbReference type="CDD" id="cd07037">
    <property type="entry name" value="TPP_PYR_MenD"/>
    <property type="match status" value="1"/>
</dbReference>
<dbReference type="RefSeq" id="WP_317965511.1">
    <property type="nucleotide sequence ID" value="NZ_CP129118.1"/>
</dbReference>
<dbReference type="PIRSF" id="PIRSF004983">
    <property type="entry name" value="MenD"/>
    <property type="match status" value="1"/>
</dbReference>
<feature type="domain" description="Thiamine pyrophosphate enzyme N-terminal TPP-binding" evidence="8">
    <location>
        <begin position="16"/>
        <end position="125"/>
    </location>
</feature>
<organism evidence="10 11">
    <name type="scientific">Sporosarcina oncorhynchi</name>
    <dbReference type="NCBI Taxonomy" id="3056444"/>
    <lineage>
        <taxon>Bacteria</taxon>
        <taxon>Bacillati</taxon>
        <taxon>Bacillota</taxon>
        <taxon>Bacilli</taxon>
        <taxon>Bacillales</taxon>
        <taxon>Caryophanaceae</taxon>
        <taxon>Sporosarcina</taxon>
    </lineage>
</organism>
<dbReference type="Pfam" id="PF02776">
    <property type="entry name" value="TPP_enzyme_N"/>
    <property type="match status" value="1"/>
</dbReference>
<comment type="cofactor">
    <cofactor evidence="6">
        <name>Mg(2+)</name>
        <dbReference type="ChEBI" id="CHEBI:18420"/>
    </cofactor>
    <cofactor evidence="6">
        <name>Mn(2+)</name>
        <dbReference type="ChEBI" id="CHEBI:29035"/>
    </cofactor>
</comment>
<dbReference type="Proteomes" id="UP001303902">
    <property type="component" value="Chromosome"/>
</dbReference>
<protein>
    <recommendedName>
        <fullName evidence="6">2-succinyl-5-enolpyruvyl-6-hydroxy-3-cyclohexene-1-carboxylate synthase</fullName>
        <shortName evidence="6">SEPHCHC synthase</shortName>
        <ecNumber evidence="6">2.2.1.9</ecNumber>
    </recommendedName>
    <alternativeName>
        <fullName evidence="6">Menaquinone biosynthesis protein MenD</fullName>
    </alternativeName>
</protein>
<comment type="pathway">
    <text evidence="6">Quinol/quinone metabolism; menaquinone biosynthesis.</text>
</comment>
<keyword evidence="2 6" id="KW-0479">Metal-binding</keyword>
<dbReference type="EC" id="2.2.1.9" evidence="6"/>
<evidence type="ECO:0000313" key="11">
    <source>
        <dbReference type="Proteomes" id="UP001303902"/>
    </source>
</evidence>
<dbReference type="InterPro" id="IPR029061">
    <property type="entry name" value="THDP-binding"/>
</dbReference>
<comment type="subunit">
    <text evidence="6">Homodimer.</text>
</comment>